<keyword evidence="2" id="KW-1133">Transmembrane helix</keyword>
<dbReference type="Proteomes" id="UP000325286">
    <property type="component" value="Chromosome"/>
</dbReference>
<dbReference type="SUPFAM" id="SSF111369">
    <property type="entry name" value="HlyD-like secretion proteins"/>
    <property type="match status" value="1"/>
</dbReference>
<proteinExistence type="predicted"/>
<dbReference type="GO" id="GO:0016020">
    <property type="term" value="C:membrane"/>
    <property type="evidence" value="ECO:0007669"/>
    <property type="project" value="InterPro"/>
</dbReference>
<protein>
    <submittedName>
        <fullName evidence="3">HlyD family secretion protein</fullName>
    </submittedName>
</protein>
<feature type="transmembrane region" description="Helical" evidence="2">
    <location>
        <begin position="364"/>
        <end position="385"/>
    </location>
</feature>
<dbReference type="GO" id="GO:0004222">
    <property type="term" value="F:metalloendopeptidase activity"/>
    <property type="evidence" value="ECO:0007669"/>
    <property type="project" value="InterPro"/>
</dbReference>
<keyword evidence="4" id="KW-1185">Reference proteome</keyword>
<dbReference type="GO" id="GO:0031293">
    <property type="term" value="P:membrane protein intracellular domain proteolysis"/>
    <property type="evidence" value="ECO:0007669"/>
    <property type="project" value="TreeGrafter"/>
</dbReference>
<dbReference type="Gene3D" id="2.40.50.100">
    <property type="match status" value="1"/>
</dbReference>
<feature type="transmembrane region" description="Helical" evidence="2">
    <location>
        <begin position="230"/>
        <end position="254"/>
    </location>
</feature>
<dbReference type="KEGG" id="rul:UC8_14430"/>
<feature type="region of interest" description="Disordered" evidence="1">
    <location>
        <begin position="1"/>
        <end position="23"/>
    </location>
</feature>
<dbReference type="PANTHER" id="PTHR13325">
    <property type="entry name" value="PROTEASE M50 MEMBRANE-BOUND TRANSCRIPTION FACTOR SITE 2 PROTEASE"/>
    <property type="match status" value="1"/>
</dbReference>
<evidence type="ECO:0000256" key="2">
    <source>
        <dbReference type="SAM" id="Phobius"/>
    </source>
</evidence>
<feature type="transmembrane region" description="Helical" evidence="2">
    <location>
        <begin position="260"/>
        <end position="279"/>
    </location>
</feature>
<keyword evidence="2" id="KW-0472">Membrane</keyword>
<name>A0A5B9QK60_9BACT</name>
<reference evidence="3 4" key="1">
    <citation type="submission" date="2019-08" db="EMBL/GenBank/DDBJ databases">
        <title>Deep-cultivation of Planctomycetes and their phenomic and genomic characterization uncovers novel biology.</title>
        <authorList>
            <person name="Wiegand S."/>
            <person name="Jogler M."/>
            <person name="Boedeker C."/>
            <person name="Pinto D."/>
            <person name="Vollmers J."/>
            <person name="Rivas-Marin E."/>
            <person name="Kohn T."/>
            <person name="Peeters S.H."/>
            <person name="Heuer A."/>
            <person name="Rast P."/>
            <person name="Oberbeckmann S."/>
            <person name="Bunk B."/>
            <person name="Jeske O."/>
            <person name="Meyerdierks A."/>
            <person name="Storesund J.E."/>
            <person name="Kallscheuer N."/>
            <person name="Luecker S."/>
            <person name="Lage O.M."/>
            <person name="Pohl T."/>
            <person name="Merkel B.J."/>
            <person name="Hornburger P."/>
            <person name="Mueller R.-W."/>
            <person name="Bruemmer F."/>
            <person name="Labrenz M."/>
            <person name="Spormann A.M."/>
            <person name="Op den Camp H."/>
            <person name="Overmann J."/>
            <person name="Amann R."/>
            <person name="Jetten M.S.M."/>
            <person name="Mascher T."/>
            <person name="Medema M.H."/>
            <person name="Devos D.P."/>
            <person name="Kaster A.-K."/>
            <person name="Ovreas L."/>
            <person name="Rohde M."/>
            <person name="Galperin M.Y."/>
            <person name="Jogler C."/>
        </authorList>
    </citation>
    <scope>NUCLEOTIDE SEQUENCE [LARGE SCALE GENOMIC DNA]</scope>
    <source>
        <strain evidence="3 4">UC8</strain>
    </source>
</reference>
<feature type="transmembrane region" description="Helical" evidence="2">
    <location>
        <begin position="406"/>
        <end position="425"/>
    </location>
</feature>
<evidence type="ECO:0000313" key="4">
    <source>
        <dbReference type="Proteomes" id="UP000325286"/>
    </source>
</evidence>
<evidence type="ECO:0000313" key="3">
    <source>
        <dbReference type="EMBL" id="QEG39448.1"/>
    </source>
</evidence>
<dbReference type="GO" id="GO:0005737">
    <property type="term" value="C:cytoplasm"/>
    <property type="evidence" value="ECO:0007669"/>
    <property type="project" value="TreeGrafter"/>
</dbReference>
<feature type="transmembrane region" description="Helical" evidence="2">
    <location>
        <begin position="126"/>
        <end position="151"/>
    </location>
</feature>
<sequence>MPPAPKMPLNGQRRPTPKLRQDLQWLTDDEPRRATRSSTRRIQRLLHDPLTRTFARIDGELLDDLQHAPQDCDPQWIAAADAAGLLQTRKPDPRPRRWTPASLLYVRLPGLPSAPLAARLAPISDLLFSPLAVLAWLTFIVLAAAAVPVYWDRFQASLPGLQQFFAAGNVPLLLATLVVTKLSHELAHATVCYRLGAKPGEIGVLLLCGAPCPYCDVTDSWRLSSAARRAWIMLAGVYVELIMAAIALLVWWYTPAGVPHFVAMNVMVVCGISTLLFNLNPLMRYDGYYVLADLCGSTNLRQEAADAFASVVVRPLAGKFYKSYARPSLRNVGLAFYHAATVVYRAGIAVVIACWILRFAESLSLRPLGLALAATLMVAVPLHGVRTMARLLRGRGAWRDVAWPRRWFVGGTSVLLLLALLLLPLPRGFQATGTIDLAEATPVYLPDAGRVQRVWADYGDRVKQGQPLVQLENMPLRVQASEIAGKRQTLQTRSDQLRRRAIEQTALLAQWDSQQASLQTLAQRERNLDARLAALRVLAPASGVVLPSLPSVSPAHRVSPAPGADAANSGGAATTNEAITAAFGFDREPQPFEDAPAAARASASLHWSQGSWGRADGLWCRVGDPESLVVLLDIDAKQRAHVRVGDRIRVRCEPCCGPVATLEIGSISTINASTHQALGSQTRFRVACPVPSSLAAQWPIGAPAQARLRLPGESLAERTGAWIKDLLRGR</sequence>
<keyword evidence="2" id="KW-0812">Transmembrane</keyword>
<dbReference type="RefSeq" id="WP_068132432.1">
    <property type="nucleotide sequence ID" value="NZ_CP042914.1"/>
</dbReference>
<organism evidence="3 4">
    <name type="scientific">Roseimaritima ulvae</name>
    <dbReference type="NCBI Taxonomy" id="980254"/>
    <lineage>
        <taxon>Bacteria</taxon>
        <taxon>Pseudomonadati</taxon>
        <taxon>Planctomycetota</taxon>
        <taxon>Planctomycetia</taxon>
        <taxon>Pirellulales</taxon>
        <taxon>Pirellulaceae</taxon>
        <taxon>Roseimaritima</taxon>
    </lineage>
</organism>
<feature type="transmembrane region" description="Helical" evidence="2">
    <location>
        <begin position="334"/>
        <end position="358"/>
    </location>
</feature>
<gene>
    <name evidence="3" type="ORF">UC8_14430</name>
</gene>
<evidence type="ECO:0000256" key="1">
    <source>
        <dbReference type="SAM" id="MobiDB-lite"/>
    </source>
</evidence>
<accession>A0A5B9QK60</accession>
<dbReference type="EMBL" id="CP042914">
    <property type="protein sequence ID" value="QEG39448.1"/>
    <property type="molecule type" value="Genomic_DNA"/>
</dbReference>
<dbReference type="AlphaFoldDB" id="A0A5B9QK60"/>
<dbReference type="PANTHER" id="PTHR13325:SF3">
    <property type="entry name" value="MEMBRANE-BOUND TRANSCRIPTION FACTOR SITE-2 PROTEASE"/>
    <property type="match status" value="1"/>
</dbReference>
<dbReference type="InterPro" id="IPR001193">
    <property type="entry name" value="MBTPS2"/>
</dbReference>